<sequence length="77" mass="8571">MFPLDNLAALREALATLEQRFGNAFNVARALREELDAWPSFKAKDGEGLRKFVDFVKQSLAASSVVGQLNILDDVQF</sequence>
<evidence type="ECO:0000313" key="2">
    <source>
        <dbReference type="Proteomes" id="UP000762676"/>
    </source>
</evidence>
<reference evidence="1 2" key="1">
    <citation type="journal article" date="2021" name="Elife">
        <title>Chloroplast acquisition without the gene transfer in kleptoplastic sea slugs, Plakobranchus ocellatus.</title>
        <authorList>
            <person name="Maeda T."/>
            <person name="Takahashi S."/>
            <person name="Yoshida T."/>
            <person name="Shimamura S."/>
            <person name="Takaki Y."/>
            <person name="Nagai Y."/>
            <person name="Toyoda A."/>
            <person name="Suzuki Y."/>
            <person name="Arimoto A."/>
            <person name="Ishii H."/>
            <person name="Satoh N."/>
            <person name="Nishiyama T."/>
            <person name="Hasebe M."/>
            <person name="Maruyama T."/>
            <person name="Minagawa J."/>
            <person name="Obokata J."/>
            <person name="Shigenobu S."/>
        </authorList>
    </citation>
    <scope>NUCLEOTIDE SEQUENCE [LARGE SCALE GENOMIC DNA]</scope>
</reference>
<name>A0AAV4GBU3_9GAST</name>
<dbReference type="EMBL" id="BMAT01011985">
    <property type="protein sequence ID" value="GFR83107.1"/>
    <property type="molecule type" value="Genomic_DNA"/>
</dbReference>
<protein>
    <submittedName>
        <fullName evidence="1">Uncharacterized protein</fullName>
    </submittedName>
</protein>
<dbReference type="Proteomes" id="UP000762676">
    <property type="component" value="Unassembled WGS sequence"/>
</dbReference>
<dbReference type="PANTHER" id="PTHR47331">
    <property type="entry name" value="PHD-TYPE DOMAIN-CONTAINING PROTEIN"/>
    <property type="match status" value="1"/>
</dbReference>
<gene>
    <name evidence="1" type="ORF">ElyMa_005967700</name>
</gene>
<keyword evidence="2" id="KW-1185">Reference proteome</keyword>
<dbReference type="AlphaFoldDB" id="A0AAV4GBU3"/>
<dbReference type="PANTHER" id="PTHR47331:SF5">
    <property type="entry name" value="RIBONUCLEASE H"/>
    <property type="match status" value="1"/>
</dbReference>
<accession>A0AAV4GBU3</accession>
<organism evidence="1 2">
    <name type="scientific">Elysia marginata</name>
    <dbReference type="NCBI Taxonomy" id="1093978"/>
    <lineage>
        <taxon>Eukaryota</taxon>
        <taxon>Metazoa</taxon>
        <taxon>Spiralia</taxon>
        <taxon>Lophotrochozoa</taxon>
        <taxon>Mollusca</taxon>
        <taxon>Gastropoda</taxon>
        <taxon>Heterobranchia</taxon>
        <taxon>Euthyneura</taxon>
        <taxon>Panpulmonata</taxon>
        <taxon>Sacoglossa</taxon>
        <taxon>Placobranchoidea</taxon>
        <taxon>Plakobranchidae</taxon>
        <taxon>Elysia</taxon>
    </lineage>
</organism>
<proteinExistence type="predicted"/>
<comment type="caution">
    <text evidence="1">The sequence shown here is derived from an EMBL/GenBank/DDBJ whole genome shotgun (WGS) entry which is preliminary data.</text>
</comment>
<evidence type="ECO:0000313" key="1">
    <source>
        <dbReference type="EMBL" id="GFR83107.1"/>
    </source>
</evidence>